<accession>A0A096B1N4</accession>
<evidence type="ECO:0000256" key="1">
    <source>
        <dbReference type="ARBA" id="ARBA00009437"/>
    </source>
</evidence>
<evidence type="ECO:0000313" key="6">
    <source>
        <dbReference type="EMBL" id="KGF53000.1"/>
    </source>
</evidence>
<sequence length="294" mass="32549">MTIAQMSHFYALCQSGSYTQAAKQLYITQPALSKSIAALESELNLRLVERSTRTVALTAAGEEFARACEEMLEVYRKGVNNARTAAGDISGLVRFGLPRDRVCDTFAGLRRHIEEEYPNLRLEPRFYSENGLLRALDDHMADFVLAFGRPRADNVGRQSLSVSQICAVLPGGHPLAGAGELSFSQLRHEAFLVPDYKISGVEFDTVVTYAGRNGFSPHVVQEADSIPQIFTMVACGCGIAVLSELYRFSAGEHVVFVPLRDIPPSEEHLLWRQRDDKCLNAIVELARRYYGGGM</sequence>
<dbReference type="PATRIC" id="fig|742738.3.peg.4006"/>
<dbReference type="GO" id="GO:0032993">
    <property type="term" value="C:protein-DNA complex"/>
    <property type="evidence" value="ECO:0007669"/>
    <property type="project" value="TreeGrafter"/>
</dbReference>
<dbReference type="EMBL" id="ADLO01000117">
    <property type="protein sequence ID" value="KGF53000.1"/>
    <property type="molecule type" value="Genomic_DNA"/>
</dbReference>
<dbReference type="FunFam" id="1.10.10.10:FF:000001">
    <property type="entry name" value="LysR family transcriptional regulator"/>
    <property type="match status" value="1"/>
</dbReference>
<dbReference type="InterPro" id="IPR005119">
    <property type="entry name" value="LysR_subst-bd"/>
</dbReference>
<dbReference type="PRINTS" id="PR00039">
    <property type="entry name" value="HTHLYSR"/>
</dbReference>
<dbReference type="Gene3D" id="1.10.10.10">
    <property type="entry name" value="Winged helix-like DNA-binding domain superfamily/Winged helix DNA-binding domain"/>
    <property type="match status" value="1"/>
</dbReference>
<dbReference type="GO" id="GO:0003700">
    <property type="term" value="F:DNA-binding transcription factor activity"/>
    <property type="evidence" value="ECO:0007669"/>
    <property type="project" value="InterPro"/>
</dbReference>
<dbReference type="SUPFAM" id="SSF46785">
    <property type="entry name" value="Winged helix' DNA-binding domain"/>
    <property type="match status" value="1"/>
</dbReference>
<evidence type="ECO:0000313" key="7">
    <source>
        <dbReference type="Proteomes" id="UP000029585"/>
    </source>
</evidence>
<dbReference type="SUPFAM" id="SSF53850">
    <property type="entry name" value="Periplasmic binding protein-like II"/>
    <property type="match status" value="1"/>
</dbReference>
<dbReference type="Pfam" id="PF00126">
    <property type="entry name" value="HTH_1"/>
    <property type="match status" value="1"/>
</dbReference>
<comment type="caution">
    <text evidence="6">The sequence shown here is derived from an EMBL/GenBank/DDBJ whole genome shotgun (WGS) entry which is preliminary data.</text>
</comment>
<feature type="domain" description="HTH lysR-type" evidence="5">
    <location>
        <begin position="1"/>
        <end position="58"/>
    </location>
</feature>
<dbReference type="Pfam" id="PF03466">
    <property type="entry name" value="LysR_substrate"/>
    <property type="match status" value="1"/>
</dbReference>
<dbReference type="InterPro" id="IPR000847">
    <property type="entry name" value="LysR_HTH_N"/>
</dbReference>
<keyword evidence="4" id="KW-0804">Transcription</keyword>
<evidence type="ECO:0000256" key="4">
    <source>
        <dbReference type="ARBA" id="ARBA00023163"/>
    </source>
</evidence>
<evidence type="ECO:0000259" key="5">
    <source>
        <dbReference type="PROSITE" id="PS50931"/>
    </source>
</evidence>
<name>A0A096B1N4_FLAPL</name>
<evidence type="ECO:0000256" key="3">
    <source>
        <dbReference type="ARBA" id="ARBA00023125"/>
    </source>
</evidence>
<reference evidence="6 7" key="1">
    <citation type="submission" date="2011-08" db="EMBL/GenBank/DDBJ databases">
        <title>The Genome Sequence of Clostridium orbiscindens 1_3_50AFAA.</title>
        <authorList>
            <consortium name="The Broad Institute Genome Sequencing Platform"/>
            <person name="Earl A."/>
            <person name="Ward D."/>
            <person name="Feldgarden M."/>
            <person name="Gevers D."/>
            <person name="Daigneault M."/>
            <person name="Strauss J."/>
            <person name="Allen-Vercoe E."/>
            <person name="Young S.K."/>
            <person name="Zeng Q."/>
            <person name="Gargeya S."/>
            <person name="Fitzgerald M."/>
            <person name="Haas B."/>
            <person name="Abouelleil A."/>
            <person name="Alvarado L."/>
            <person name="Arachchi H.M."/>
            <person name="Berlin A."/>
            <person name="Brown A."/>
            <person name="Chapman S.B."/>
            <person name="Chen Z."/>
            <person name="Dunbar C."/>
            <person name="Freedman E."/>
            <person name="Gearin G."/>
            <person name="Gellesch M."/>
            <person name="Goldberg J."/>
            <person name="Griggs A."/>
            <person name="Gujja S."/>
            <person name="Heiman D."/>
            <person name="Howarth C."/>
            <person name="Larson L."/>
            <person name="Lui A."/>
            <person name="MacDonald P.J.P."/>
            <person name="Montmayeur A."/>
            <person name="Murphy C."/>
            <person name="Neiman D."/>
            <person name="Pearson M."/>
            <person name="Priest M."/>
            <person name="Roberts A."/>
            <person name="Saif S."/>
            <person name="Shea T."/>
            <person name="Shenoy N."/>
            <person name="Sisk P."/>
            <person name="Stolte C."/>
            <person name="Sykes S."/>
            <person name="Wortman J."/>
            <person name="Nusbaum C."/>
            <person name="Birren B."/>
        </authorList>
    </citation>
    <scope>NUCLEOTIDE SEQUENCE [LARGE SCALE GENOMIC DNA]</scope>
    <source>
        <strain evidence="6 7">1_3_50AFAA</strain>
    </source>
</reference>
<dbReference type="HOGENOM" id="CLU_039613_6_4_9"/>
<dbReference type="PROSITE" id="PS50931">
    <property type="entry name" value="HTH_LYSR"/>
    <property type="match status" value="1"/>
</dbReference>
<dbReference type="Gene3D" id="3.40.190.10">
    <property type="entry name" value="Periplasmic binding protein-like II"/>
    <property type="match status" value="2"/>
</dbReference>
<gene>
    <name evidence="6" type="ORF">HMPREF9460_03891</name>
</gene>
<dbReference type="PANTHER" id="PTHR30346:SF0">
    <property type="entry name" value="HCA OPERON TRANSCRIPTIONAL ACTIVATOR HCAR"/>
    <property type="match status" value="1"/>
</dbReference>
<dbReference type="InterPro" id="IPR036390">
    <property type="entry name" value="WH_DNA-bd_sf"/>
</dbReference>
<dbReference type="GO" id="GO:0003677">
    <property type="term" value="F:DNA binding"/>
    <property type="evidence" value="ECO:0007669"/>
    <property type="project" value="UniProtKB-KW"/>
</dbReference>
<keyword evidence="7" id="KW-1185">Reference proteome</keyword>
<dbReference type="CDD" id="cd08414">
    <property type="entry name" value="PBP2_LTTR_aromatics_like"/>
    <property type="match status" value="1"/>
</dbReference>
<dbReference type="eggNOG" id="COG0583">
    <property type="taxonomic scope" value="Bacteria"/>
</dbReference>
<comment type="similarity">
    <text evidence="1">Belongs to the LysR transcriptional regulatory family.</text>
</comment>
<dbReference type="Proteomes" id="UP000029585">
    <property type="component" value="Unassembled WGS sequence"/>
</dbReference>
<dbReference type="AlphaFoldDB" id="A0A096B1N4"/>
<dbReference type="RefSeq" id="WP_044943369.1">
    <property type="nucleotide sequence ID" value="NZ_KN174168.1"/>
</dbReference>
<proteinExistence type="inferred from homology"/>
<keyword evidence="3" id="KW-0238">DNA-binding</keyword>
<dbReference type="InterPro" id="IPR036388">
    <property type="entry name" value="WH-like_DNA-bd_sf"/>
</dbReference>
<organism evidence="6 7">
    <name type="scientific">Flavonifractor plautii 1_3_50AFAA</name>
    <dbReference type="NCBI Taxonomy" id="742738"/>
    <lineage>
        <taxon>Bacteria</taxon>
        <taxon>Bacillati</taxon>
        <taxon>Bacillota</taxon>
        <taxon>Clostridia</taxon>
        <taxon>Eubacteriales</taxon>
        <taxon>Oscillospiraceae</taxon>
        <taxon>Flavonifractor</taxon>
    </lineage>
</organism>
<keyword evidence="2" id="KW-0805">Transcription regulation</keyword>
<dbReference type="PANTHER" id="PTHR30346">
    <property type="entry name" value="TRANSCRIPTIONAL DUAL REGULATOR HCAR-RELATED"/>
    <property type="match status" value="1"/>
</dbReference>
<protein>
    <recommendedName>
        <fullName evidence="5">HTH lysR-type domain-containing protein</fullName>
    </recommendedName>
</protein>
<evidence type="ECO:0000256" key="2">
    <source>
        <dbReference type="ARBA" id="ARBA00023015"/>
    </source>
</evidence>